<dbReference type="Proteomes" id="UP000663870">
    <property type="component" value="Unassembled WGS sequence"/>
</dbReference>
<dbReference type="Pfam" id="PF13385">
    <property type="entry name" value="Laminin_G_3"/>
    <property type="match status" value="2"/>
</dbReference>
<dbReference type="EMBL" id="CAJNOL010007432">
    <property type="protein sequence ID" value="CAF1628297.1"/>
    <property type="molecule type" value="Genomic_DNA"/>
</dbReference>
<dbReference type="AlphaFoldDB" id="A0A816D101"/>
<reference evidence="2" key="1">
    <citation type="submission" date="2021-02" db="EMBL/GenBank/DDBJ databases">
        <authorList>
            <person name="Nowell W R."/>
        </authorList>
    </citation>
    <scope>NUCLEOTIDE SEQUENCE</scope>
</reference>
<accession>A0A816D101</accession>
<dbReference type="SUPFAM" id="SSF49899">
    <property type="entry name" value="Concanavalin A-like lectins/glucanases"/>
    <property type="match status" value="2"/>
</dbReference>
<comment type="caution">
    <text evidence="2">The sequence shown here is derived from an EMBL/GenBank/DDBJ whole genome shotgun (WGS) entry which is preliminary data.</text>
</comment>
<gene>
    <name evidence="2" type="ORF">JXQ802_LOCUS51457</name>
    <name evidence="1" type="ORF">PYM288_LOCUS35213</name>
</gene>
<dbReference type="InterPro" id="IPR013320">
    <property type="entry name" value="ConA-like_dom_sf"/>
</dbReference>
<keyword evidence="3" id="KW-1185">Reference proteome</keyword>
<evidence type="ECO:0008006" key="4">
    <source>
        <dbReference type="Google" id="ProtNLM"/>
    </source>
</evidence>
<dbReference type="Proteomes" id="UP000663854">
    <property type="component" value="Unassembled WGS sequence"/>
</dbReference>
<dbReference type="EMBL" id="CAJNOH010005899">
    <property type="protein sequence ID" value="CAF1413967.1"/>
    <property type="molecule type" value="Genomic_DNA"/>
</dbReference>
<evidence type="ECO:0000313" key="1">
    <source>
        <dbReference type="EMBL" id="CAF1413967.1"/>
    </source>
</evidence>
<organism evidence="2 3">
    <name type="scientific">Rotaria sordida</name>
    <dbReference type="NCBI Taxonomy" id="392033"/>
    <lineage>
        <taxon>Eukaryota</taxon>
        <taxon>Metazoa</taxon>
        <taxon>Spiralia</taxon>
        <taxon>Gnathifera</taxon>
        <taxon>Rotifera</taxon>
        <taxon>Eurotatoria</taxon>
        <taxon>Bdelloidea</taxon>
        <taxon>Philodinida</taxon>
        <taxon>Philodinidae</taxon>
        <taxon>Rotaria</taxon>
    </lineage>
</organism>
<evidence type="ECO:0000313" key="3">
    <source>
        <dbReference type="Proteomes" id="UP000663870"/>
    </source>
</evidence>
<dbReference type="Gene3D" id="2.60.120.200">
    <property type="match status" value="2"/>
</dbReference>
<evidence type="ECO:0000313" key="2">
    <source>
        <dbReference type="EMBL" id="CAF1628297.1"/>
    </source>
</evidence>
<protein>
    <recommendedName>
        <fullName evidence="4">LamG-like jellyroll fold domain-containing protein</fullName>
    </recommendedName>
</protein>
<proteinExistence type="predicted"/>
<sequence>MGFYSNDAQGSTHISINKWIHAAFVYNAASLEQTVYLNGIIDGTHKPASALAASLANLTIGTNQVISSPVNFFQGYIDQLTISTRVKSSCEILDEATLVAHFTFDSPSPLIDSGPNSISATASNYTIISSGKINQAISFDGSSQSYFQASSFILLGVTNYSFSISLWVSPYNLTGTLVFITVNLTQTTFCYPLLGFTSNGPLVAQIYIGSSSISVASGPILSVSPSWTLIVQTWSTTNGLRLYVNNVLVSSVPTATTYVASGSASNYLLLGNCGNNCGCLNGAVSAPGPFSGAIDDWRIYSRELAAADVCSLYTMA</sequence>
<name>A0A816D101_9BILA</name>